<feature type="compositionally biased region" description="Acidic residues" evidence="1">
    <location>
        <begin position="468"/>
        <end position="488"/>
    </location>
</feature>
<feature type="region of interest" description="Disordered" evidence="1">
    <location>
        <begin position="77"/>
        <end position="216"/>
    </location>
</feature>
<accession>A0AAJ8K8M7</accession>
<feature type="region of interest" description="Disordered" evidence="1">
    <location>
        <begin position="418"/>
        <end position="536"/>
    </location>
</feature>
<name>A0AAJ8K8M7_9TREE</name>
<feature type="compositionally biased region" description="Basic and acidic residues" evidence="1">
    <location>
        <begin position="182"/>
        <end position="197"/>
    </location>
</feature>
<gene>
    <name evidence="2" type="ORF">I302_104986</name>
</gene>
<dbReference type="Proteomes" id="UP000092730">
    <property type="component" value="Chromosome 3"/>
</dbReference>
<feature type="region of interest" description="Disordered" evidence="1">
    <location>
        <begin position="838"/>
        <end position="985"/>
    </location>
</feature>
<feature type="compositionally biased region" description="Basic and acidic residues" evidence="1">
    <location>
        <begin position="570"/>
        <end position="581"/>
    </location>
</feature>
<feature type="compositionally biased region" description="Polar residues" evidence="1">
    <location>
        <begin position="202"/>
        <end position="211"/>
    </location>
</feature>
<reference evidence="2" key="2">
    <citation type="submission" date="2024-02" db="EMBL/GenBank/DDBJ databases">
        <title>Comparative genomics of Cryptococcus and Kwoniella reveals pathogenesis evolution and contrasting modes of karyotype evolution via chromosome fusion or intercentromeric recombination.</title>
        <authorList>
            <person name="Coelho M.A."/>
            <person name="David-Palma M."/>
            <person name="Shea T."/>
            <person name="Bowers K."/>
            <person name="McGinley-Smith S."/>
            <person name="Mohammad A.W."/>
            <person name="Gnirke A."/>
            <person name="Yurkov A.M."/>
            <person name="Nowrousian M."/>
            <person name="Sun S."/>
            <person name="Cuomo C.A."/>
            <person name="Heitman J."/>
        </authorList>
    </citation>
    <scope>NUCLEOTIDE SEQUENCE</scope>
    <source>
        <strain evidence="2">CBS 10118</strain>
    </source>
</reference>
<feature type="compositionally biased region" description="Acidic residues" evidence="1">
    <location>
        <begin position="904"/>
        <end position="925"/>
    </location>
</feature>
<feature type="region of interest" description="Disordered" evidence="1">
    <location>
        <begin position="550"/>
        <end position="688"/>
    </location>
</feature>
<feature type="compositionally biased region" description="Acidic residues" evidence="1">
    <location>
        <begin position="582"/>
        <end position="599"/>
    </location>
</feature>
<proteinExistence type="predicted"/>
<feature type="region of interest" description="Disordered" evidence="1">
    <location>
        <begin position="1"/>
        <end position="53"/>
    </location>
</feature>
<feature type="compositionally biased region" description="Acidic residues" evidence="1">
    <location>
        <begin position="28"/>
        <end position="53"/>
    </location>
</feature>
<dbReference type="RefSeq" id="XP_065726044.1">
    <property type="nucleotide sequence ID" value="XM_065869972.1"/>
</dbReference>
<feature type="compositionally biased region" description="Acidic residues" evidence="1">
    <location>
        <begin position="267"/>
        <end position="282"/>
    </location>
</feature>
<feature type="compositionally biased region" description="Polar residues" evidence="1">
    <location>
        <begin position="102"/>
        <end position="114"/>
    </location>
</feature>
<feature type="compositionally biased region" description="Basic and acidic residues" evidence="1">
    <location>
        <begin position="418"/>
        <end position="451"/>
    </location>
</feature>
<feature type="compositionally biased region" description="Polar residues" evidence="1">
    <location>
        <begin position="452"/>
        <end position="464"/>
    </location>
</feature>
<dbReference type="GeneID" id="30213341"/>
<feature type="compositionally biased region" description="Basic and acidic residues" evidence="1">
    <location>
        <begin position="964"/>
        <end position="978"/>
    </location>
</feature>
<keyword evidence="3" id="KW-1185">Reference proteome</keyword>
<dbReference type="EMBL" id="CP144543">
    <property type="protein sequence ID" value="WVW82970.1"/>
    <property type="molecule type" value="Genomic_DNA"/>
</dbReference>
<protein>
    <submittedName>
        <fullName evidence="2">Uncharacterized protein</fullName>
    </submittedName>
</protein>
<feature type="compositionally biased region" description="Acidic residues" evidence="1">
    <location>
        <begin position="860"/>
        <end position="871"/>
    </location>
</feature>
<reference evidence="2" key="1">
    <citation type="submission" date="2013-07" db="EMBL/GenBank/DDBJ databases">
        <authorList>
            <consortium name="The Broad Institute Genome Sequencing Platform"/>
            <person name="Cuomo C."/>
            <person name="Litvintseva A."/>
            <person name="Chen Y."/>
            <person name="Heitman J."/>
            <person name="Sun S."/>
            <person name="Springer D."/>
            <person name="Dromer F."/>
            <person name="Young S.K."/>
            <person name="Zeng Q."/>
            <person name="Gargeya S."/>
            <person name="Fitzgerald M."/>
            <person name="Abouelleil A."/>
            <person name="Alvarado L."/>
            <person name="Berlin A.M."/>
            <person name="Chapman S.B."/>
            <person name="Dewar J."/>
            <person name="Goldberg J."/>
            <person name="Griggs A."/>
            <person name="Gujja S."/>
            <person name="Hansen M."/>
            <person name="Howarth C."/>
            <person name="Imamovic A."/>
            <person name="Larimer J."/>
            <person name="McCowan C."/>
            <person name="Murphy C."/>
            <person name="Pearson M."/>
            <person name="Priest M."/>
            <person name="Roberts A."/>
            <person name="Saif S."/>
            <person name="Shea T."/>
            <person name="Sykes S."/>
            <person name="Wortman J."/>
            <person name="Nusbaum C."/>
            <person name="Birren B."/>
        </authorList>
    </citation>
    <scope>NUCLEOTIDE SEQUENCE</scope>
    <source>
        <strain evidence="2">CBS 10118</strain>
    </source>
</reference>
<feature type="region of interest" description="Disordered" evidence="1">
    <location>
        <begin position="228"/>
        <end position="282"/>
    </location>
</feature>
<feature type="compositionally biased region" description="Polar residues" evidence="1">
    <location>
        <begin position="941"/>
        <end position="954"/>
    </location>
</feature>
<feature type="compositionally biased region" description="Basic and acidic residues" evidence="1">
    <location>
        <begin position="503"/>
        <end position="521"/>
    </location>
</feature>
<feature type="compositionally biased region" description="Basic and acidic residues" evidence="1">
    <location>
        <begin position="757"/>
        <end position="777"/>
    </location>
</feature>
<feature type="region of interest" description="Disordered" evidence="1">
    <location>
        <begin position="744"/>
        <end position="800"/>
    </location>
</feature>
<sequence>MEVDGDRITDDERMDEDPDRAYGVESVGEGEDYPVGEGEGMMEDEDGDETMGDELQDDEEYEVAMEEENVEPIIDVHAQPEEEGEPVEAEPAPAIETPPIPFTSTSNDETSQPIVSPFPDISSVNSRTVLPRPLESPPAPETEMTPVEEQDEQPFINDLNGDEGTEDQPLHDEHPFISAETSTDHNEGLAQVVKDKVPSPQPEQVATTQQALEVLQQHPLQQEQDDMTTIPSVPEPQTSTLQVGESSKRGGSREPTPEKTQQGEHEEYYEDGEEDEEEEEEYVIDANSLPPIILHLANDQARYLFETYENDPDTLPVWLEGRQAELAEASLSDVWNAIKVECTKEGLAKNGALVVSEKQMDLKMNEDDVNLQSITFLELILLHHGCGLPEPVQLYLTWEESRFITRFNAIQTELEAMRRRSESVQAEEKETAQDSKRDEQQTPKAVEKIERTPQTGKNNDQSQKVIPDGEDDEYVDEYNEDDYVEEEEIMSKQGAYSDDEVEEKYRHKTERDGRRDQRDVKAQYAESVDDEVNTRDLERAHPDWAAARMKPTDALHFEGPTGKRYLNYKAEGHHQPEHENEAEAEDEEEGPDQETEEEQQVQHAAGTKEPDTKREADAVGEEGDYADEEQYDDEEEEEEEREDDVEEGEGDQWNDGADTVDDNNSTIAQSKDTDTQDEMNDVTVPQPFTVPKDELDLLKDKKAILTGKTVQQLQREEGIGEQKAIESSLDVAALPTPYASAAPSVSGLEVEASTQDTKFDPVKEAPLDEVALHRGSEVEEESTFPTTSGISTPAITSLTPSGMDEARAIARHVSGRQLVEVIPEEDESLSKFAERINEDDERGELAAPVPGGPAIGIAPDPDEGFYEDGEYEDTKIDNGPDTVPVTPMKSELEEKDLEFFDSTNGDEDEAYGSDEEGTLEADSTDIPDQLELTEETEDTLPSISIDDSTGTEVGSGSGLLSAKRHNEDESSNDVESKRARASTSD</sequence>
<feature type="compositionally biased region" description="Basic and acidic residues" evidence="1">
    <location>
        <begin position="246"/>
        <end position="266"/>
    </location>
</feature>
<feature type="compositionally biased region" description="Polar residues" evidence="1">
    <location>
        <begin position="783"/>
        <end position="800"/>
    </location>
</feature>
<feature type="compositionally biased region" description="Polar residues" evidence="1">
    <location>
        <begin position="228"/>
        <end position="245"/>
    </location>
</feature>
<feature type="compositionally biased region" description="Acidic residues" evidence="1">
    <location>
        <begin position="618"/>
        <end position="652"/>
    </location>
</feature>
<feature type="compositionally biased region" description="Basic and acidic residues" evidence="1">
    <location>
        <begin position="606"/>
        <end position="617"/>
    </location>
</feature>
<dbReference type="KEGG" id="kbi:30213341"/>
<dbReference type="AlphaFoldDB" id="A0AAJ8K8M7"/>
<evidence type="ECO:0000313" key="2">
    <source>
        <dbReference type="EMBL" id="WVW82970.1"/>
    </source>
</evidence>
<organism evidence="2 3">
    <name type="scientific">Kwoniella bestiolae CBS 10118</name>
    <dbReference type="NCBI Taxonomy" id="1296100"/>
    <lineage>
        <taxon>Eukaryota</taxon>
        <taxon>Fungi</taxon>
        <taxon>Dikarya</taxon>
        <taxon>Basidiomycota</taxon>
        <taxon>Agaricomycotina</taxon>
        <taxon>Tremellomycetes</taxon>
        <taxon>Tremellales</taxon>
        <taxon>Cryptococcaceae</taxon>
        <taxon>Kwoniella</taxon>
    </lineage>
</organism>
<feature type="compositionally biased region" description="Basic and acidic residues" evidence="1">
    <location>
        <begin position="1"/>
        <end position="11"/>
    </location>
</feature>
<evidence type="ECO:0000313" key="3">
    <source>
        <dbReference type="Proteomes" id="UP000092730"/>
    </source>
</evidence>
<evidence type="ECO:0000256" key="1">
    <source>
        <dbReference type="SAM" id="MobiDB-lite"/>
    </source>
</evidence>